<comment type="caution">
    <text evidence="2">The sequence shown here is derived from an EMBL/GenBank/DDBJ whole genome shotgun (WGS) entry which is preliminary data.</text>
</comment>
<keyword evidence="3" id="KW-1185">Reference proteome</keyword>
<protein>
    <submittedName>
        <fullName evidence="2">Uncharacterized protein</fullName>
    </submittedName>
</protein>
<dbReference type="AlphaFoldDB" id="A0A9D4QBZ7"/>
<gene>
    <name evidence="2" type="ORF">HPB52_003537</name>
</gene>
<accession>A0A9D4QBZ7</accession>
<evidence type="ECO:0000313" key="3">
    <source>
        <dbReference type="Proteomes" id="UP000821837"/>
    </source>
</evidence>
<feature type="region of interest" description="Disordered" evidence="1">
    <location>
        <begin position="117"/>
        <end position="152"/>
    </location>
</feature>
<dbReference type="EMBL" id="JABSTV010001246">
    <property type="protein sequence ID" value="KAH7975587.1"/>
    <property type="molecule type" value="Genomic_DNA"/>
</dbReference>
<name>A0A9D4QBZ7_RHISA</name>
<reference evidence="2" key="2">
    <citation type="submission" date="2021-09" db="EMBL/GenBank/DDBJ databases">
        <authorList>
            <person name="Jia N."/>
            <person name="Wang J."/>
            <person name="Shi W."/>
            <person name="Du L."/>
            <person name="Sun Y."/>
            <person name="Zhan W."/>
            <person name="Jiang J."/>
            <person name="Wang Q."/>
            <person name="Zhang B."/>
            <person name="Ji P."/>
            <person name="Sakyi L.B."/>
            <person name="Cui X."/>
            <person name="Yuan T."/>
            <person name="Jiang B."/>
            <person name="Yang W."/>
            <person name="Lam T.T.-Y."/>
            <person name="Chang Q."/>
            <person name="Ding S."/>
            <person name="Wang X."/>
            <person name="Zhu J."/>
            <person name="Ruan X."/>
            <person name="Zhao L."/>
            <person name="Wei J."/>
            <person name="Que T."/>
            <person name="Du C."/>
            <person name="Cheng J."/>
            <person name="Dai P."/>
            <person name="Han X."/>
            <person name="Huang E."/>
            <person name="Gao Y."/>
            <person name="Liu J."/>
            <person name="Shao H."/>
            <person name="Ye R."/>
            <person name="Li L."/>
            <person name="Wei W."/>
            <person name="Wang X."/>
            <person name="Wang C."/>
            <person name="Huo Q."/>
            <person name="Li W."/>
            <person name="Guo W."/>
            <person name="Chen H."/>
            <person name="Chen S."/>
            <person name="Zhou L."/>
            <person name="Zhou L."/>
            <person name="Ni X."/>
            <person name="Tian J."/>
            <person name="Zhou Y."/>
            <person name="Sheng Y."/>
            <person name="Liu T."/>
            <person name="Pan Y."/>
            <person name="Xia L."/>
            <person name="Li J."/>
            <person name="Zhao F."/>
            <person name="Cao W."/>
        </authorList>
    </citation>
    <scope>NUCLEOTIDE SEQUENCE</scope>
    <source>
        <strain evidence="2">Rsan-2018</strain>
        <tissue evidence="2">Larvae</tissue>
    </source>
</reference>
<feature type="region of interest" description="Disordered" evidence="1">
    <location>
        <begin position="1"/>
        <end position="96"/>
    </location>
</feature>
<evidence type="ECO:0000313" key="2">
    <source>
        <dbReference type="EMBL" id="KAH7975587.1"/>
    </source>
</evidence>
<sequence length="288" mass="31332">MPARHAKPNGGAERGTPAASSRPKHSASMAAIPTDNDPQAQDPMDTADQDIQTQGGSVADAEENFLSPDEVIQGESTSEDDEEKDSAREDATNGQWQLALSLRERKRLRKLKRAALDDSGARGVGEGNSCNAGTPAGEQAKRGGSSARARWRTRAAPLPRNDMKIIMRPKPGLVVKELKTYAVARAIERASGDPETCKSDKFLLRLRNGSNIIIASTPYEEVAEKILKIKTLELNGTKHPMNTYISTPEGYLKGVVHGLERETPEAELLSHLRVRTQGFSSTETLPKR</sequence>
<organism evidence="2 3">
    <name type="scientific">Rhipicephalus sanguineus</name>
    <name type="common">Brown dog tick</name>
    <name type="synonym">Ixodes sanguineus</name>
    <dbReference type="NCBI Taxonomy" id="34632"/>
    <lineage>
        <taxon>Eukaryota</taxon>
        <taxon>Metazoa</taxon>
        <taxon>Ecdysozoa</taxon>
        <taxon>Arthropoda</taxon>
        <taxon>Chelicerata</taxon>
        <taxon>Arachnida</taxon>
        <taxon>Acari</taxon>
        <taxon>Parasitiformes</taxon>
        <taxon>Ixodida</taxon>
        <taxon>Ixodoidea</taxon>
        <taxon>Ixodidae</taxon>
        <taxon>Rhipicephalinae</taxon>
        <taxon>Rhipicephalus</taxon>
        <taxon>Rhipicephalus</taxon>
    </lineage>
</organism>
<reference evidence="2" key="1">
    <citation type="journal article" date="2020" name="Cell">
        <title>Large-Scale Comparative Analyses of Tick Genomes Elucidate Their Genetic Diversity and Vector Capacities.</title>
        <authorList>
            <consortium name="Tick Genome and Microbiome Consortium (TIGMIC)"/>
            <person name="Jia N."/>
            <person name="Wang J."/>
            <person name="Shi W."/>
            <person name="Du L."/>
            <person name="Sun Y."/>
            <person name="Zhan W."/>
            <person name="Jiang J.F."/>
            <person name="Wang Q."/>
            <person name="Zhang B."/>
            <person name="Ji P."/>
            <person name="Bell-Sakyi L."/>
            <person name="Cui X.M."/>
            <person name="Yuan T.T."/>
            <person name="Jiang B.G."/>
            <person name="Yang W.F."/>
            <person name="Lam T.T."/>
            <person name="Chang Q.C."/>
            <person name="Ding S.J."/>
            <person name="Wang X.J."/>
            <person name="Zhu J.G."/>
            <person name="Ruan X.D."/>
            <person name="Zhao L."/>
            <person name="Wei J.T."/>
            <person name="Ye R.Z."/>
            <person name="Que T.C."/>
            <person name="Du C.H."/>
            <person name="Zhou Y.H."/>
            <person name="Cheng J.X."/>
            <person name="Dai P.F."/>
            <person name="Guo W.B."/>
            <person name="Han X.H."/>
            <person name="Huang E.J."/>
            <person name="Li L.F."/>
            <person name="Wei W."/>
            <person name="Gao Y.C."/>
            <person name="Liu J.Z."/>
            <person name="Shao H.Z."/>
            <person name="Wang X."/>
            <person name="Wang C.C."/>
            <person name="Yang T.C."/>
            <person name="Huo Q.B."/>
            <person name="Li W."/>
            <person name="Chen H.Y."/>
            <person name="Chen S.E."/>
            <person name="Zhou L.G."/>
            <person name="Ni X.B."/>
            <person name="Tian J.H."/>
            <person name="Sheng Y."/>
            <person name="Liu T."/>
            <person name="Pan Y.S."/>
            <person name="Xia L.Y."/>
            <person name="Li J."/>
            <person name="Zhao F."/>
            <person name="Cao W.C."/>
        </authorList>
    </citation>
    <scope>NUCLEOTIDE SEQUENCE</scope>
    <source>
        <strain evidence="2">Rsan-2018</strain>
    </source>
</reference>
<dbReference type="Proteomes" id="UP000821837">
    <property type="component" value="Chromosome 10"/>
</dbReference>
<proteinExistence type="predicted"/>
<evidence type="ECO:0000256" key="1">
    <source>
        <dbReference type="SAM" id="MobiDB-lite"/>
    </source>
</evidence>